<dbReference type="Proteomes" id="UP000828251">
    <property type="component" value="Unassembled WGS sequence"/>
</dbReference>
<protein>
    <submittedName>
        <fullName evidence="1">Uncharacterized protein</fullName>
    </submittedName>
</protein>
<evidence type="ECO:0000313" key="1">
    <source>
        <dbReference type="EMBL" id="KAH1121886.1"/>
    </source>
</evidence>
<comment type="caution">
    <text evidence="1">The sequence shown here is derived from an EMBL/GenBank/DDBJ whole genome shotgun (WGS) entry which is preliminary data.</text>
</comment>
<reference evidence="1 2" key="1">
    <citation type="journal article" date="2021" name="Plant Biotechnol. J.">
        <title>Multi-omics assisted identification of the key and species-specific regulatory components of drought-tolerant mechanisms in Gossypium stocksii.</title>
        <authorList>
            <person name="Yu D."/>
            <person name="Ke L."/>
            <person name="Zhang D."/>
            <person name="Wu Y."/>
            <person name="Sun Y."/>
            <person name="Mei J."/>
            <person name="Sun J."/>
            <person name="Sun Y."/>
        </authorList>
    </citation>
    <scope>NUCLEOTIDE SEQUENCE [LARGE SCALE GENOMIC DNA]</scope>
    <source>
        <strain evidence="2">cv. E1</strain>
        <tissue evidence="1">Leaf</tissue>
    </source>
</reference>
<organism evidence="1 2">
    <name type="scientific">Gossypium stocksii</name>
    <dbReference type="NCBI Taxonomy" id="47602"/>
    <lineage>
        <taxon>Eukaryota</taxon>
        <taxon>Viridiplantae</taxon>
        <taxon>Streptophyta</taxon>
        <taxon>Embryophyta</taxon>
        <taxon>Tracheophyta</taxon>
        <taxon>Spermatophyta</taxon>
        <taxon>Magnoliopsida</taxon>
        <taxon>eudicotyledons</taxon>
        <taxon>Gunneridae</taxon>
        <taxon>Pentapetalae</taxon>
        <taxon>rosids</taxon>
        <taxon>malvids</taxon>
        <taxon>Malvales</taxon>
        <taxon>Malvaceae</taxon>
        <taxon>Malvoideae</taxon>
        <taxon>Gossypium</taxon>
    </lineage>
</organism>
<dbReference type="AlphaFoldDB" id="A0A9D3WD39"/>
<name>A0A9D3WD39_9ROSI</name>
<gene>
    <name evidence="1" type="ORF">J1N35_005046</name>
</gene>
<evidence type="ECO:0000313" key="2">
    <source>
        <dbReference type="Proteomes" id="UP000828251"/>
    </source>
</evidence>
<keyword evidence="2" id="KW-1185">Reference proteome</keyword>
<accession>A0A9D3WD39</accession>
<dbReference type="OrthoDB" id="1000485at2759"/>
<proteinExistence type="predicted"/>
<dbReference type="EMBL" id="JAIQCV010000002">
    <property type="protein sequence ID" value="KAH1121886.1"/>
    <property type="molecule type" value="Genomic_DNA"/>
</dbReference>
<sequence length="114" mass="12298">MGSNNQCINFNLEIDSTRNLGRNFGQQSNPNLIPLGSNQHLFRCGNNYGRDSEKSILDVDGLVNGPMEMVLEEETDLIVVVEGKKRQRIVSGPIVPLGLDADSGSHGLTASSGE</sequence>